<evidence type="ECO:0000313" key="2">
    <source>
        <dbReference type="Proteomes" id="UP000735302"/>
    </source>
</evidence>
<protein>
    <submittedName>
        <fullName evidence="1">Kielin/chordin-like protein</fullName>
    </submittedName>
</protein>
<evidence type="ECO:0000313" key="1">
    <source>
        <dbReference type="EMBL" id="GFO17425.1"/>
    </source>
</evidence>
<reference evidence="1 2" key="1">
    <citation type="journal article" date="2021" name="Elife">
        <title>Chloroplast acquisition without the gene transfer in kleptoplastic sea slugs, Plakobranchus ocellatus.</title>
        <authorList>
            <person name="Maeda T."/>
            <person name="Takahashi S."/>
            <person name="Yoshida T."/>
            <person name="Shimamura S."/>
            <person name="Takaki Y."/>
            <person name="Nagai Y."/>
            <person name="Toyoda A."/>
            <person name="Suzuki Y."/>
            <person name="Arimoto A."/>
            <person name="Ishii H."/>
            <person name="Satoh N."/>
            <person name="Nishiyama T."/>
            <person name="Hasebe M."/>
            <person name="Maruyama T."/>
            <person name="Minagawa J."/>
            <person name="Obokata J."/>
            <person name="Shigenobu S."/>
        </authorList>
    </citation>
    <scope>NUCLEOTIDE SEQUENCE [LARGE SCALE GENOMIC DNA]</scope>
</reference>
<dbReference type="AlphaFoldDB" id="A0AAV4B9Z3"/>
<accession>A0AAV4B9Z3</accession>
<gene>
    <name evidence="1" type="ORF">PoB_004393000</name>
</gene>
<keyword evidence="2" id="KW-1185">Reference proteome</keyword>
<organism evidence="1 2">
    <name type="scientific">Plakobranchus ocellatus</name>
    <dbReference type="NCBI Taxonomy" id="259542"/>
    <lineage>
        <taxon>Eukaryota</taxon>
        <taxon>Metazoa</taxon>
        <taxon>Spiralia</taxon>
        <taxon>Lophotrochozoa</taxon>
        <taxon>Mollusca</taxon>
        <taxon>Gastropoda</taxon>
        <taxon>Heterobranchia</taxon>
        <taxon>Euthyneura</taxon>
        <taxon>Panpulmonata</taxon>
        <taxon>Sacoglossa</taxon>
        <taxon>Placobranchoidea</taxon>
        <taxon>Plakobranchidae</taxon>
        <taxon>Plakobranchus</taxon>
    </lineage>
</organism>
<comment type="caution">
    <text evidence="1">The sequence shown here is derived from an EMBL/GenBank/DDBJ whole genome shotgun (WGS) entry which is preliminary data.</text>
</comment>
<dbReference type="EMBL" id="BLXT01004812">
    <property type="protein sequence ID" value="GFO17425.1"/>
    <property type="molecule type" value="Genomic_DNA"/>
</dbReference>
<name>A0AAV4B9Z3_9GAST</name>
<proteinExistence type="predicted"/>
<sequence>MDQRSGADKVARRRCIHKNPVSAELYKCVQGSGDSLEIKKLSKDCKFCGKIHRNGTTFKYPRKSCRMYKCLNGEVKLLQPAPFFRGRCIHKNPVSAEPYKCVKGGYRLKKKKRSKDCKFHGKIYKHRSRFFYPRKTCQLQRCKRRKVKYLKTCK</sequence>
<dbReference type="Proteomes" id="UP000735302">
    <property type="component" value="Unassembled WGS sequence"/>
</dbReference>